<reference evidence="4" key="1">
    <citation type="journal article" date="2020" name="J. Eukaryot. Microbiol.">
        <title>De novo Sequencing, Assembly and Annotation of the Transcriptome for the Free-Living Testate Amoeba Arcella intermedia.</title>
        <authorList>
            <person name="Ribeiro G.M."/>
            <person name="Porfirio-Sousa A.L."/>
            <person name="Maurer-Alcala X.X."/>
            <person name="Katz L.A."/>
            <person name="Lahr D.J.G."/>
        </authorList>
    </citation>
    <scope>NUCLEOTIDE SEQUENCE</scope>
</reference>
<dbReference type="Pfam" id="PF00400">
    <property type="entry name" value="WD40"/>
    <property type="match status" value="4"/>
</dbReference>
<feature type="repeat" description="WD" evidence="3">
    <location>
        <begin position="109"/>
        <end position="150"/>
    </location>
</feature>
<evidence type="ECO:0000313" key="4">
    <source>
        <dbReference type="EMBL" id="NDV34049.1"/>
    </source>
</evidence>
<evidence type="ECO:0000256" key="3">
    <source>
        <dbReference type="PROSITE-ProRule" id="PRU00221"/>
    </source>
</evidence>
<protein>
    <submittedName>
        <fullName evidence="4">Uncharacterized protein</fullName>
    </submittedName>
</protein>
<proteinExistence type="predicted"/>
<evidence type="ECO:0000256" key="1">
    <source>
        <dbReference type="ARBA" id="ARBA00022574"/>
    </source>
</evidence>
<sequence length="310" mass="33867">MICSSSSRNVFVYSVETGSLISKISEQHGDRISGLGSTPHQPNLFCTSCMDGSVKFWDIRQKTNIKTFNSNLELSCVDLSGDLSTVVSAGDTTVILWDFNTGKVAGQYADIHSEEIVSVRVHPKSGFIYSGGIDGLVSIFDMSLGTTEDDTYVSALNCENAISKMGFFGTENEYLWASTLVEELSLFELTNESLLSTSKSIREHLSSLSGTPIQSLIDCKYNKSSTSLTLFAGTLEGGFSLFSVARNEVSFIESLPQIHTDVVRTISTHQNHLLVTGGDDGLVAFWTKGDHHNTTKETKFLQSCNKVVHQ</sequence>
<dbReference type="SUPFAM" id="SSF50978">
    <property type="entry name" value="WD40 repeat-like"/>
    <property type="match status" value="1"/>
</dbReference>
<name>A0A6B2LAI7_9EUKA</name>
<dbReference type="SMART" id="SM00320">
    <property type="entry name" value="WD40"/>
    <property type="match status" value="4"/>
</dbReference>
<dbReference type="PANTHER" id="PTHR22889:SF0">
    <property type="entry name" value="WD REPEAT-CONTAINING PROTEIN 89"/>
    <property type="match status" value="1"/>
</dbReference>
<keyword evidence="1 3" id="KW-0853">WD repeat</keyword>
<dbReference type="Gene3D" id="2.130.10.10">
    <property type="entry name" value="YVTN repeat-like/Quinoprotein amine dehydrogenase"/>
    <property type="match status" value="2"/>
</dbReference>
<dbReference type="PANTHER" id="PTHR22889">
    <property type="entry name" value="WD REPEAT-CONTAINING PROTEIN 89"/>
    <property type="match status" value="1"/>
</dbReference>
<feature type="repeat" description="WD" evidence="3">
    <location>
        <begin position="25"/>
        <end position="67"/>
    </location>
</feature>
<dbReference type="EMBL" id="GIBP01005080">
    <property type="protein sequence ID" value="NDV34049.1"/>
    <property type="molecule type" value="Transcribed_RNA"/>
</dbReference>
<dbReference type="AlphaFoldDB" id="A0A6B2LAI7"/>
<keyword evidence="2" id="KW-0677">Repeat</keyword>
<dbReference type="InterPro" id="IPR036322">
    <property type="entry name" value="WD40_repeat_dom_sf"/>
</dbReference>
<accession>A0A6B2LAI7</accession>
<dbReference type="InterPro" id="IPR015943">
    <property type="entry name" value="WD40/YVTN_repeat-like_dom_sf"/>
</dbReference>
<dbReference type="InterPro" id="IPR039328">
    <property type="entry name" value="WDR89"/>
</dbReference>
<dbReference type="PROSITE" id="PS50082">
    <property type="entry name" value="WD_REPEATS_2"/>
    <property type="match status" value="2"/>
</dbReference>
<evidence type="ECO:0000256" key="2">
    <source>
        <dbReference type="ARBA" id="ARBA00022737"/>
    </source>
</evidence>
<organism evidence="4">
    <name type="scientific">Arcella intermedia</name>
    <dbReference type="NCBI Taxonomy" id="1963864"/>
    <lineage>
        <taxon>Eukaryota</taxon>
        <taxon>Amoebozoa</taxon>
        <taxon>Tubulinea</taxon>
        <taxon>Elardia</taxon>
        <taxon>Arcellinida</taxon>
        <taxon>Sphaerothecina</taxon>
        <taxon>Arcellidae</taxon>
        <taxon>Arcella</taxon>
    </lineage>
</organism>
<dbReference type="InterPro" id="IPR001680">
    <property type="entry name" value="WD40_rpt"/>
</dbReference>